<dbReference type="AlphaFoldDB" id="A0A0F9RH71"/>
<feature type="transmembrane region" description="Helical" evidence="1">
    <location>
        <begin position="12"/>
        <end position="32"/>
    </location>
</feature>
<comment type="caution">
    <text evidence="2">The sequence shown here is derived from an EMBL/GenBank/DDBJ whole genome shotgun (WGS) entry which is preliminary data.</text>
</comment>
<protein>
    <recommendedName>
        <fullName evidence="3">Holin</fullName>
    </recommendedName>
</protein>
<sequence length="75" mass="7924">MKKKTKARWIKWGKGLISAGIGGFSTGVTVAFVDPASFNIDTGLSNLLKVCVVAGVVAMFNYLKQSPLPAAPEVK</sequence>
<proteinExistence type="predicted"/>
<keyword evidence="1" id="KW-1133">Transmembrane helix</keyword>
<feature type="transmembrane region" description="Helical" evidence="1">
    <location>
        <begin position="44"/>
        <end position="63"/>
    </location>
</feature>
<gene>
    <name evidence="2" type="ORF">LCGC14_0895490</name>
</gene>
<keyword evidence="1" id="KW-0812">Transmembrane</keyword>
<evidence type="ECO:0008006" key="3">
    <source>
        <dbReference type="Google" id="ProtNLM"/>
    </source>
</evidence>
<evidence type="ECO:0000256" key="1">
    <source>
        <dbReference type="SAM" id="Phobius"/>
    </source>
</evidence>
<organism evidence="2">
    <name type="scientific">marine sediment metagenome</name>
    <dbReference type="NCBI Taxonomy" id="412755"/>
    <lineage>
        <taxon>unclassified sequences</taxon>
        <taxon>metagenomes</taxon>
        <taxon>ecological metagenomes</taxon>
    </lineage>
</organism>
<reference evidence="2" key="1">
    <citation type="journal article" date="2015" name="Nature">
        <title>Complex archaea that bridge the gap between prokaryotes and eukaryotes.</title>
        <authorList>
            <person name="Spang A."/>
            <person name="Saw J.H."/>
            <person name="Jorgensen S.L."/>
            <person name="Zaremba-Niedzwiedzka K."/>
            <person name="Martijn J."/>
            <person name="Lind A.E."/>
            <person name="van Eijk R."/>
            <person name="Schleper C."/>
            <person name="Guy L."/>
            <person name="Ettema T.J."/>
        </authorList>
    </citation>
    <scope>NUCLEOTIDE SEQUENCE</scope>
</reference>
<evidence type="ECO:0000313" key="2">
    <source>
        <dbReference type="EMBL" id="KKN24376.1"/>
    </source>
</evidence>
<accession>A0A0F9RH71</accession>
<dbReference type="EMBL" id="LAZR01002887">
    <property type="protein sequence ID" value="KKN24376.1"/>
    <property type="molecule type" value="Genomic_DNA"/>
</dbReference>
<keyword evidence="1" id="KW-0472">Membrane</keyword>
<name>A0A0F9RH71_9ZZZZ</name>